<accession>A0A820N0E9</accession>
<dbReference type="InterPro" id="IPR050173">
    <property type="entry name" value="ABC_transporter_C-like"/>
</dbReference>
<dbReference type="InterPro" id="IPR027417">
    <property type="entry name" value="P-loop_NTPase"/>
</dbReference>
<reference evidence="5" key="1">
    <citation type="submission" date="2021-02" db="EMBL/GenBank/DDBJ databases">
        <authorList>
            <person name="Nowell W R."/>
        </authorList>
    </citation>
    <scope>NUCLEOTIDE SEQUENCE</scope>
</reference>
<dbReference type="GO" id="GO:0005524">
    <property type="term" value="F:ATP binding"/>
    <property type="evidence" value="ECO:0007669"/>
    <property type="project" value="UniProtKB-KW"/>
</dbReference>
<evidence type="ECO:0000256" key="2">
    <source>
        <dbReference type="ARBA" id="ARBA00022737"/>
    </source>
</evidence>
<organism evidence="5 6">
    <name type="scientific">Rotaria sordida</name>
    <dbReference type="NCBI Taxonomy" id="392033"/>
    <lineage>
        <taxon>Eukaryota</taxon>
        <taxon>Metazoa</taxon>
        <taxon>Spiralia</taxon>
        <taxon>Gnathifera</taxon>
        <taxon>Rotifera</taxon>
        <taxon>Eurotatoria</taxon>
        <taxon>Bdelloidea</taxon>
        <taxon>Philodinida</taxon>
        <taxon>Philodinidae</taxon>
        <taxon>Rotaria</taxon>
    </lineage>
</organism>
<proteinExistence type="predicted"/>
<sequence length="87" mass="9943">LQITNSLNLLVRTSSESETNIVSVERINEYAELNPEAPWEIPAKKPLPHWPTNGSIQINKLSMRYRENLQLVLKDVTVNVEDGEKVM</sequence>
<evidence type="ECO:0000256" key="1">
    <source>
        <dbReference type="ARBA" id="ARBA00004127"/>
    </source>
</evidence>
<protein>
    <submittedName>
        <fullName evidence="5">Uncharacterized protein</fullName>
    </submittedName>
</protein>
<dbReference type="EMBL" id="CAJOBD010061273">
    <property type="protein sequence ID" value="CAF4383829.1"/>
    <property type="molecule type" value="Genomic_DNA"/>
</dbReference>
<keyword evidence="2" id="KW-0677">Repeat</keyword>
<evidence type="ECO:0000256" key="4">
    <source>
        <dbReference type="ARBA" id="ARBA00022840"/>
    </source>
</evidence>
<name>A0A820N0E9_9BILA</name>
<keyword evidence="4" id="KW-0067">ATP-binding</keyword>
<evidence type="ECO:0000256" key="3">
    <source>
        <dbReference type="ARBA" id="ARBA00022741"/>
    </source>
</evidence>
<dbReference type="AlphaFoldDB" id="A0A820N0E9"/>
<dbReference type="Proteomes" id="UP000663836">
    <property type="component" value="Unassembled WGS sequence"/>
</dbReference>
<dbReference type="GO" id="GO:0016020">
    <property type="term" value="C:membrane"/>
    <property type="evidence" value="ECO:0007669"/>
    <property type="project" value="TreeGrafter"/>
</dbReference>
<dbReference type="Gene3D" id="3.40.50.300">
    <property type="entry name" value="P-loop containing nucleotide triphosphate hydrolases"/>
    <property type="match status" value="1"/>
</dbReference>
<evidence type="ECO:0000313" key="5">
    <source>
        <dbReference type="EMBL" id="CAF4383829.1"/>
    </source>
</evidence>
<dbReference type="PANTHER" id="PTHR24223:SF443">
    <property type="entry name" value="MULTIDRUG-RESISTANCE LIKE PROTEIN 1, ISOFORM I"/>
    <property type="match status" value="1"/>
</dbReference>
<gene>
    <name evidence="5" type="ORF">JBS370_LOCUS42938</name>
</gene>
<dbReference type="GO" id="GO:0042626">
    <property type="term" value="F:ATPase-coupled transmembrane transporter activity"/>
    <property type="evidence" value="ECO:0007669"/>
    <property type="project" value="TreeGrafter"/>
</dbReference>
<keyword evidence="3" id="KW-0547">Nucleotide-binding</keyword>
<comment type="subcellular location">
    <subcellularLocation>
        <location evidence="1">Endomembrane system</location>
        <topology evidence="1">Multi-pass membrane protein</topology>
    </subcellularLocation>
</comment>
<comment type="caution">
    <text evidence="5">The sequence shown here is derived from an EMBL/GenBank/DDBJ whole genome shotgun (WGS) entry which is preliminary data.</text>
</comment>
<dbReference type="GO" id="GO:0012505">
    <property type="term" value="C:endomembrane system"/>
    <property type="evidence" value="ECO:0007669"/>
    <property type="project" value="UniProtKB-SubCell"/>
</dbReference>
<dbReference type="PANTHER" id="PTHR24223">
    <property type="entry name" value="ATP-BINDING CASSETTE SUB-FAMILY C"/>
    <property type="match status" value="1"/>
</dbReference>
<feature type="non-terminal residue" evidence="5">
    <location>
        <position position="1"/>
    </location>
</feature>
<evidence type="ECO:0000313" key="6">
    <source>
        <dbReference type="Proteomes" id="UP000663836"/>
    </source>
</evidence>